<evidence type="ECO:0000313" key="3">
    <source>
        <dbReference type="Proteomes" id="UP000530571"/>
    </source>
</evidence>
<proteinExistence type="predicted"/>
<dbReference type="PANTHER" id="PTHR36513">
    <property type="entry name" value="ABC TRANSMEMBRANE TYPE-1 DOMAIN-CONTAINING PROTEIN"/>
    <property type="match status" value="1"/>
</dbReference>
<dbReference type="InterPro" id="IPR029058">
    <property type="entry name" value="AB_hydrolase_fold"/>
</dbReference>
<dbReference type="AlphaFoldDB" id="A0A7W6KFF4"/>
<dbReference type="SUPFAM" id="SSF53474">
    <property type="entry name" value="alpha/beta-Hydrolases"/>
    <property type="match status" value="1"/>
</dbReference>
<reference evidence="2 3" key="1">
    <citation type="submission" date="2020-08" db="EMBL/GenBank/DDBJ databases">
        <title>Genomic Encyclopedia of Type Strains, Phase IV (KMG-IV): sequencing the most valuable type-strain genomes for metagenomic binning, comparative biology and taxonomic classification.</title>
        <authorList>
            <person name="Goeker M."/>
        </authorList>
    </citation>
    <scope>NUCLEOTIDE SEQUENCE [LARGE SCALE GENOMIC DNA]</scope>
    <source>
        <strain evidence="2 3">DSM 28101</strain>
    </source>
</reference>
<dbReference type="Pfam" id="PF05990">
    <property type="entry name" value="DUF900"/>
    <property type="match status" value="1"/>
</dbReference>
<protein>
    <submittedName>
        <fullName evidence="2">Esterase/lipase superfamily enzyme</fullName>
    </submittedName>
</protein>
<dbReference type="PANTHER" id="PTHR36513:SF1">
    <property type="entry name" value="TRANSMEMBRANE PROTEIN"/>
    <property type="match status" value="1"/>
</dbReference>
<evidence type="ECO:0000313" key="2">
    <source>
        <dbReference type="EMBL" id="MBB4120276.1"/>
    </source>
</evidence>
<name>A0A7W6KFF4_9HYPH</name>
<sequence>MRLARIALLSLLPLLAAPPAFAQETETFDPIGFELELAAVEEPVKRLAMVETAIAALEQMPDPDPEIYFDLSALRLEILQEAGETAAAAAAAEGLADFAIRMSAVLDRNPLPYLDLAADLYGEAGAYREALRVLDTQIAYRRNGGQAGQVLAELLNRKAEIARLRGDTAAAEEFAGQANFAIMSMRMNKRSNLEGGFSAVDVFYATDRARTGNTDPADFYGYGRGDLEYGVVTVTIPDTHVPGAIETPSIWKLEFGPSPAKHVMVQKVDPMQANAYFARMNSELEARERKEIVVFIHGFNTRFDAAAKRAAQLAYDMDYRGVPVLYSWPSAGQTVRYVADTAVVRLSGRRLSMFLEDLRDRSGADTIHIVAHSMGNRALTDALELMALRNSVTEGNDPVFGQVFFAAPDVDAGLFKEMMKTIHPLAERLTLYTSENDWALVASKKLHGNAPRAGQGGDSVTTDELFDTIDMSDLGEDMLAHTYFADDSSALADIVSLIWRNPPPGVRCGMTETVTEAGETAWKYRKGGCFDKMMIGMISHLWSKSEITREDISALISELVTDEAAASEIEGRLDTYIAPEGQGAN</sequence>
<dbReference type="Proteomes" id="UP000530571">
    <property type="component" value="Unassembled WGS sequence"/>
</dbReference>
<dbReference type="InterPro" id="IPR010297">
    <property type="entry name" value="DUF900_hydrolase"/>
</dbReference>
<gene>
    <name evidence="2" type="ORF">GGR30_000171</name>
</gene>
<feature type="chain" id="PRO_5031395124" evidence="1">
    <location>
        <begin position="23"/>
        <end position="585"/>
    </location>
</feature>
<feature type="signal peptide" evidence="1">
    <location>
        <begin position="1"/>
        <end position="22"/>
    </location>
</feature>
<dbReference type="EMBL" id="JACIDZ010000001">
    <property type="protein sequence ID" value="MBB4120276.1"/>
    <property type="molecule type" value="Genomic_DNA"/>
</dbReference>
<accession>A0A7W6KFF4</accession>
<dbReference type="RefSeq" id="WP_183481257.1">
    <property type="nucleotide sequence ID" value="NZ_JACIDZ010000001.1"/>
</dbReference>
<keyword evidence="1" id="KW-0732">Signal</keyword>
<dbReference type="Gene3D" id="3.40.50.1820">
    <property type="entry name" value="alpha/beta hydrolase"/>
    <property type="match status" value="1"/>
</dbReference>
<comment type="caution">
    <text evidence="2">The sequence shown here is derived from an EMBL/GenBank/DDBJ whole genome shotgun (WGS) entry which is preliminary data.</text>
</comment>
<organism evidence="2 3">
    <name type="scientific">Martelella radicis</name>
    <dbReference type="NCBI Taxonomy" id="1397476"/>
    <lineage>
        <taxon>Bacteria</taxon>
        <taxon>Pseudomonadati</taxon>
        <taxon>Pseudomonadota</taxon>
        <taxon>Alphaproteobacteria</taxon>
        <taxon>Hyphomicrobiales</taxon>
        <taxon>Aurantimonadaceae</taxon>
        <taxon>Martelella</taxon>
    </lineage>
</organism>
<keyword evidence="3" id="KW-1185">Reference proteome</keyword>
<evidence type="ECO:0000256" key="1">
    <source>
        <dbReference type="SAM" id="SignalP"/>
    </source>
</evidence>